<evidence type="ECO:0000313" key="3">
    <source>
        <dbReference type="Proteomes" id="UP001363151"/>
    </source>
</evidence>
<protein>
    <submittedName>
        <fullName evidence="2">Uncharacterized protein</fullName>
    </submittedName>
</protein>
<organism evidence="2 3">
    <name type="scientific">Aureococcus anophagefferens</name>
    <name type="common">Harmful bloom alga</name>
    <dbReference type="NCBI Taxonomy" id="44056"/>
    <lineage>
        <taxon>Eukaryota</taxon>
        <taxon>Sar</taxon>
        <taxon>Stramenopiles</taxon>
        <taxon>Ochrophyta</taxon>
        <taxon>Pelagophyceae</taxon>
        <taxon>Pelagomonadales</taxon>
        <taxon>Pelagomonadaceae</taxon>
        <taxon>Aureococcus</taxon>
    </lineage>
</organism>
<dbReference type="EMBL" id="JBBJCI010000039">
    <property type="protein sequence ID" value="KAK7249900.1"/>
    <property type="molecule type" value="Genomic_DNA"/>
</dbReference>
<reference evidence="2 3" key="1">
    <citation type="submission" date="2024-03" db="EMBL/GenBank/DDBJ databases">
        <title>Aureococcus anophagefferens CCMP1851 and Kratosvirus quantuckense: Draft genome of a second virus-susceptible host strain in the model system.</title>
        <authorList>
            <person name="Chase E."/>
            <person name="Truchon A.R."/>
            <person name="Schepens W."/>
            <person name="Wilhelm S.W."/>
        </authorList>
    </citation>
    <scope>NUCLEOTIDE SEQUENCE [LARGE SCALE GENOMIC DNA]</scope>
    <source>
        <strain evidence="2 3">CCMP1851</strain>
    </source>
</reference>
<evidence type="ECO:0000313" key="2">
    <source>
        <dbReference type="EMBL" id="KAK7249900.1"/>
    </source>
</evidence>
<proteinExistence type="predicted"/>
<name>A0ABR1G9C5_AURAN</name>
<keyword evidence="3" id="KW-1185">Reference proteome</keyword>
<feature type="signal peptide" evidence="1">
    <location>
        <begin position="1"/>
        <end position="20"/>
    </location>
</feature>
<feature type="chain" id="PRO_5045601781" evidence="1">
    <location>
        <begin position="21"/>
        <end position="173"/>
    </location>
</feature>
<gene>
    <name evidence="2" type="ORF">SO694_00005325</name>
</gene>
<comment type="caution">
    <text evidence="2">The sequence shown here is derived from an EMBL/GenBank/DDBJ whole genome shotgun (WGS) entry which is preliminary data.</text>
</comment>
<evidence type="ECO:0000256" key="1">
    <source>
        <dbReference type="SAM" id="SignalP"/>
    </source>
</evidence>
<sequence length="173" mass="18712">MTRPALRRACLLLLAHHALALVAPPQRPRRATSLALSDYVPTPVDPAVVAQQLGVIGASGGAAYYWWTVTVPQKRLEVSRSKKGGDIAELLDELETAGEVADGRLTAGDKRLERWLLSDWLDPQRRKDPALPFLPKSKFNSGDNPIIAAAALILAFGVANALGERAFDVAQRV</sequence>
<keyword evidence="1" id="KW-0732">Signal</keyword>
<dbReference type="Proteomes" id="UP001363151">
    <property type="component" value="Unassembled WGS sequence"/>
</dbReference>
<accession>A0ABR1G9C5</accession>